<proteinExistence type="predicted"/>
<dbReference type="EMBL" id="CP108090">
    <property type="protein sequence ID" value="WUQ18223.1"/>
    <property type="molecule type" value="Genomic_DNA"/>
</dbReference>
<gene>
    <name evidence="1" type="ORF">OG517_40615</name>
</gene>
<name>A0ABZ1TS04_STRVG</name>
<evidence type="ECO:0000313" key="2">
    <source>
        <dbReference type="Proteomes" id="UP001432039"/>
    </source>
</evidence>
<protein>
    <submittedName>
        <fullName evidence="1">Uncharacterized protein</fullName>
    </submittedName>
</protein>
<dbReference type="RefSeq" id="WP_328966168.1">
    <property type="nucleotide sequence ID" value="NZ_CP108090.1"/>
</dbReference>
<keyword evidence="2" id="KW-1185">Reference proteome</keyword>
<sequence>MEVAHPTPAGNLVPDGVVLLADGSSAFLEIDRTMGCLPTKLGRR</sequence>
<evidence type="ECO:0000313" key="1">
    <source>
        <dbReference type="EMBL" id="WUQ18223.1"/>
    </source>
</evidence>
<dbReference type="Proteomes" id="UP001432039">
    <property type="component" value="Chromosome"/>
</dbReference>
<accession>A0ABZ1TS04</accession>
<organism evidence="1 2">
    <name type="scientific">Streptomyces virginiae</name>
    <name type="common">Streptomyces cinnamonensis</name>
    <dbReference type="NCBI Taxonomy" id="1961"/>
    <lineage>
        <taxon>Bacteria</taxon>
        <taxon>Bacillati</taxon>
        <taxon>Actinomycetota</taxon>
        <taxon>Actinomycetes</taxon>
        <taxon>Kitasatosporales</taxon>
        <taxon>Streptomycetaceae</taxon>
        <taxon>Streptomyces</taxon>
    </lineage>
</organism>
<reference evidence="1" key="1">
    <citation type="submission" date="2022-10" db="EMBL/GenBank/DDBJ databases">
        <title>The complete genomes of actinobacterial strains from the NBC collection.</title>
        <authorList>
            <person name="Joergensen T.S."/>
            <person name="Alvarez Arevalo M."/>
            <person name="Sterndorff E.B."/>
            <person name="Faurdal D."/>
            <person name="Vuksanovic O."/>
            <person name="Mourched A.-S."/>
            <person name="Charusanti P."/>
            <person name="Shaw S."/>
            <person name="Blin K."/>
            <person name="Weber T."/>
        </authorList>
    </citation>
    <scope>NUCLEOTIDE SEQUENCE</scope>
    <source>
        <strain evidence="1">NBC_00248</strain>
    </source>
</reference>